<evidence type="ECO:0000313" key="2">
    <source>
        <dbReference type="Proteomes" id="UP001230649"/>
    </source>
</evidence>
<organism evidence="1 2">
    <name type="scientific">Naganishia adeliensis</name>
    <dbReference type="NCBI Taxonomy" id="92952"/>
    <lineage>
        <taxon>Eukaryota</taxon>
        <taxon>Fungi</taxon>
        <taxon>Dikarya</taxon>
        <taxon>Basidiomycota</taxon>
        <taxon>Agaricomycotina</taxon>
        <taxon>Tremellomycetes</taxon>
        <taxon>Filobasidiales</taxon>
        <taxon>Filobasidiaceae</taxon>
        <taxon>Naganishia</taxon>
    </lineage>
</organism>
<sequence length="333" mass="36000">MTISQDPSAPLFAIIGSTGTQGRSVIKALEESINPYRVRAVTRDTSKPAAQELEKIGCEVVQANVEDVASLKAAFEGATYAFLMTNSDYTDQSAEFEHEYSQGKNQFDAATAAGVQVIAWAGEPSMKGIYKGNGKVDNFEVKARVTAYGRSLPSSTKILDIQPGAYFTNYTSQSPPRATSNLNEFVFGLAMPGDAVLPVIDMEEDYGKYVVGPLEYALGGEGEDRWKEVETVHAAPEYITPDEMCQAFSQVSGKKVTYTAIPDPQLHAIIQSFAGERAAGCVIEMYKGIREVGYYGGDDLAPSNARLAKPARTFLQALEARPEVITKIFGGEA</sequence>
<dbReference type="Proteomes" id="UP001230649">
    <property type="component" value="Unassembled WGS sequence"/>
</dbReference>
<reference evidence="1" key="1">
    <citation type="submission" date="2023-04" db="EMBL/GenBank/DDBJ databases">
        <title>Draft Genome sequencing of Naganishia species isolated from polar environments using Oxford Nanopore Technology.</title>
        <authorList>
            <person name="Leo P."/>
            <person name="Venkateswaran K."/>
        </authorList>
    </citation>
    <scope>NUCLEOTIDE SEQUENCE</scope>
    <source>
        <strain evidence="1">MNA-CCFEE 5262</strain>
    </source>
</reference>
<accession>A0ACC2WAT0</accession>
<keyword evidence="2" id="KW-1185">Reference proteome</keyword>
<gene>
    <name evidence="1" type="ORF">QFC20_003539</name>
</gene>
<name>A0ACC2WAT0_9TREE</name>
<comment type="caution">
    <text evidence="1">The sequence shown here is derived from an EMBL/GenBank/DDBJ whole genome shotgun (WGS) entry which is preliminary data.</text>
</comment>
<proteinExistence type="predicted"/>
<dbReference type="EMBL" id="JASBWS010000033">
    <property type="protein sequence ID" value="KAJ9108177.1"/>
    <property type="molecule type" value="Genomic_DNA"/>
</dbReference>
<protein>
    <submittedName>
        <fullName evidence="1">Uncharacterized protein</fullName>
    </submittedName>
</protein>
<evidence type="ECO:0000313" key="1">
    <source>
        <dbReference type="EMBL" id="KAJ9108177.1"/>
    </source>
</evidence>